<dbReference type="Proteomes" id="UP000054279">
    <property type="component" value="Unassembled WGS sequence"/>
</dbReference>
<feature type="chain" id="PRO_5012633234" description="Capsular associated protein" evidence="1">
    <location>
        <begin position="16"/>
        <end position="511"/>
    </location>
</feature>
<protein>
    <recommendedName>
        <fullName evidence="4">Capsular associated protein</fullName>
    </recommendedName>
</protein>
<organism evidence="2 3">
    <name type="scientific">Sphaerobolus stellatus (strain SS14)</name>
    <dbReference type="NCBI Taxonomy" id="990650"/>
    <lineage>
        <taxon>Eukaryota</taxon>
        <taxon>Fungi</taxon>
        <taxon>Dikarya</taxon>
        <taxon>Basidiomycota</taxon>
        <taxon>Agaricomycotina</taxon>
        <taxon>Agaricomycetes</taxon>
        <taxon>Phallomycetidae</taxon>
        <taxon>Geastrales</taxon>
        <taxon>Sphaerobolaceae</taxon>
        <taxon>Sphaerobolus</taxon>
    </lineage>
</organism>
<reference evidence="2 3" key="1">
    <citation type="submission" date="2014-06" db="EMBL/GenBank/DDBJ databases">
        <title>Evolutionary Origins and Diversification of the Mycorrhizal Mutualists.</title>
        <authorList>
            <consortium name="DOE Joint Genome Institute"/>
            <consortium name="Mycorrhizal Genomics Consortium"/>
            <person name="Kohler A."/>
            <person name="Kuo A."/>
            <person name="Nagy L.G."/>
            <person name="Floudas D."/>
            <person name="Copeland A."/>
            <person name="Barry K.W."/>
            <person name="Cichocki N."/>
            <person name="Veneault-Fourrey C."/>
            <person name="LaButti K."/>
            <person name="Lindquist E.A."/>
            <person name="Lipzen A."/>
            <person name="Lundell T."/>
            <person name="Morin E."/>
            <person name="Murat C."/>
            <person name="Riley R."/>
            <person name="Ohm R."/>
            <person name="Sun H."/>
            <person name="Tunlid A."/>
            <person name="Henrissat B."/>
            <person name="Grigoriev I.V."/>
            <person name="Hibbett D.S."/>
            <person name="Martin F."/>
        </authorList>
    </citation>
    <scope>NUCLEOTIDE SEQUENCE [LARGE SCALE GENOMIC DNA]</scope>
    <source>
        <strain evidence="2 3">SS14</strain>
    </source>
</reference>
<dbReference type="CDD" id="cd00229">
    <property type="entry name" value="SGNH_hydrolase"/>
    <property type="match status" value="1"/>
</dbReference>
<dbReference type="EMBL" id="KN837120">
    <property type="protein sequence ID" value="KIJ43865.1"/>
    <property type="molecule type" value="Genomic_DNA"/>
</dbReference>
<dbReference type="HOGENOM" id="CLU_029715_0_0_1"/>
<name>A0A0C9VY13_SPHS4</name>
<feature type="signal peptide" evidence="1">
    <location>
        <begin position="1"/>
        <end position="15"/>
    </location>
</feature>
<keyword evidence="3" id="KW-1185">Reference proteome</keyword>
<sequence length="511" mass="55751">VVVFVFLCMRVLAPGEDEFSKPFYTNSNLSPRNYLNVTNEADAPFDFCPVFGPGDPLADKYGAHALTRTRLHLGSGARVQRIIRKALAGQPITISVLGGSVSACHGAGNDPISPTCYPSRFFKWWNEVFPHPASELTNGAVRRTNSAYFSFCHEHHIPDQTDLVILEFDCDDPNDAAWLEHFELLVRSLLVRPDAPAVIILGHFSPQIQIQHGFAGPEFLHTVVAQYYDVPHISIKPMLYGNHLSSPDSIMNFFVDPVLANNEGHELLADVLISYFQSQICAGWAAATGNGYEVSQFPIEAVRAAGDTKGLFGGVGLRKGQDVDGAAMPAREGAGKTAGKDPEDIAAFRIPPARLSARPHELAGFREVKPFCVSANDLINPLPPSLFYGSGWHAFHPPKGASLAEGGESPHYWYSTLPTSKLRVPIKTASGNVAIYYWREDDDEDLSGIKCWVDDNFPGAVEIWNRDGPPGPALKVIDHFVIGGSHFASCELLGEEGRGVPMFKILGIFAT</sequence>
<dbReference type="AlphaFoldDB" id="A0A0C9VY13"/>
<evidence type="ECO:0000256" key="1">
    <source>
        <dbReference type="SAM" id="SignalP"/>
    </source>
</evidence>
<evidence type="ECO:0000313" key="2">
    <source>
        <dbReference type="EMBL" id="KIJ43865.1"/>
    </source>
</evidence>
<dbReference type="PANTHER" id="PTHR34407">
    <property type="entry name" value="EXPRESSED PROTEIN"/>
    <property type="match status" value="1"/>
</dbReference>
<dbReference type="PANTHER" id="PTHR34407:SF1">
    <property type="entry name" value="SGNH HYDROLASE-TYPE ESTERASE DOMAIN-CONTAINING PROTEIN"/>
    <property type="match status" value="1"/>
</dbReference>
<proteinExistence type="predicted"/>
<dbReference type="SUPFAM" id="SSF52266">
    <property type="entry name" value="SGNH hydrolase"/>
    <property type="match status" value="1"/>
</dbReference>
<keyword evidence="1" id="KW-0732">Signal</keyword>
<dbReference type="OrthoDB" id="544608at2759"/>
<evidence type="ECO:0000313" key="3">
    <source>
        <dbReference type="Proteomes" id="UP000054279"/>
    </source>
</evidence>
<gene>
    <name evidence="2" type="ORF">M422DRAFT_169262</name>
</gene>
<feature type="non-terminal residue" evidence="2">
    <location>
        <position position="1"/>
    </location>
</feature>
<evidence type="ECO:0008006" key="4">
    <source>
        <dbReference type="Google" id="ProtNLM"/>
    </source>
</evidence>
<accession>A0A0C9VY13</accession>